<dbReference type="AlphaFoldDB" id="A0AAW5K9L4"/>
<protein>
    <submittedName>
        <fullName evidence="1">Uncharacterized protein</fullName>
    </submittedName>
</protein>
<sequence length="71" mass="8285">LKECFNVEGDVVDKLIKESPDSRYEVLVSDVDYATAQKFKKIDEDDKKYPNVKGIWLEEDYLRSYPYGSMA</sequence>
<dbReference type="EMBL" id="JANFYT010000212">
    <property type="protein sequence ID" value="MCQ4815845.1"/>
    <property type="molecule type" value="Genomic_DNA"/>
</dbReference>
<accession>A0AAW5K9L4</accession>
<name>A0AAW5K9L4_9BACT</name>
<dbReference type="RefSeq" id="WP_256182544.1">
    <property type="nucleotide sequence ID" value="NZ_JANFYT010000212.1"/>
</dbReference>
<comment type="caution">
    <text evidence="1">The sequence shown here is derived from an EMBL/GenBank/DDBJ whole genome shotgun (WGS) entry which is preliminary data.</text>
</comment>
<feature type="non-terminal residue" evidence="1">
    <location>
        <position position="71"/>
    </location>
</feature>
<reference evidence="1 2" key="1">
    <citation type="submission" date="2022-06" db="EMBL/GenBank/DDBJ databases">
        <title>Isolation of gut microbiota from human fecal samples.</title>
        <authorList>
            <person name="Pamer E.G."/>
            <person name="Barat B."/>
            <person name="Waligurski E."/>
            <person name="Medina S."/>
            <person name="Paddock L."/>
            <person name="Mostad J."/>
        </authorList>
    </citation>
    <scope>NUCLEOTIDE SEQUENCE [LARGE SCALE GENOMIC DNA]</scope>
    <source>
        <strain evidence="1 2">DFI.9.90</strain>
    </source>
</reference>
<dbReference type="InterPro" id="IPR036138">
    <property type="entry name" value="PBP_dimer_sf"/>
</dbReference>
<feature type="non-terminal residue" evidence="1">
    <location>
        <position position="1"/>
    </location>
</feature>
<dbReference type="Proteomes" id="UP001205919">
    <property type="component" value="Unassembled WGS sequence"/>
</dbReference>
<gene>
    <name evidence="1" type="ORF">NE630_15570</name>
</gene>
<keyword evidence="2" id="KW-1185">Reference proteome</keyword>
<proteinExistence type="predicted"/>
<dbReference type="Gene3D" id="3.90.1310.10">
    <property type="entry name" value="Penicillin-binding protein 2a (Domain 2)"/>
    <property type="match status" value="1"/>
</dbReference>
<evidence type="ECO:0000313" key="1">
    <source>
        <dbReference type="EMBL" id="MCQ4815845.1"/>
    </source>
</evidence>
<dbReference type="GO" id="GO:0008658">
    <property type="term" value="F:penicillin binding"/>
    <property type="evidence" value="ECO:0007669"/>
    <property type="project" value="InterPro"/>
</dbReference>
<dbReference type="SUPFAM" id="SSF56519">
    <property type="entry name" value="Penicillin binding protein dimerisation domain"/>
    <property type="match status" value="1"/>
</dbReference>
<evidence type="ECO:0000313" key="2">
    <source>
        <dbReference type="Proteomes" id="UP001205919"/>
    </source>
</evidence>
<organism evidence="1 2">
    <name type="scientific">Cloacibacillus evryensis</name>
    <dbReference type="NCBI Taxonomy" id="508460"/>
    <lineage>
        <taxon>Bacteria</taxon>
        <taxon>Thermotogati</taxon>
        <taxon>Synergistota</taxon>
        <taxon>Synergistia</taxon>
        <taxon>Synergistales</taxon>
        <taxon>Synergistaceae</taxon>
        <taxon>Cloacibacillus</taxon>
    </lineage>
</organism>